<name>A0A1Y3ASP2_EURMA</name>
<dbReference type="AlphaFoldDB" id="A0A1Y3ASP2"/>
<gene>
    <name evidence="1" type="ORF">BLA29_013202</name>
</gene>
<protein>
    <submittedName>
        <fullName evidence="1">Uncharacterized protein</fullName>
    </submittedName>
</protein>
<reference evidence="1 2" key="1">
    <citation type="submission" date="2017-03" db="EMBL/GenBank/DDBJ databases">
        <title>Genome Survey of Euroglyphus maynei.</title>
        <authorList>
            <person name="Arlian L.G."/>
            <person name="Morgan M.S."/>
            <person name="Rider S.D."/>
        </authorList>
    </citation>
    <scope>NUCLEOTIDE SEQUENCE [LARGE SCALE GENOMIC DNA]</scope>
    <source>
        <strain evidence="1">Arlian Lab</strain>
        <tissue evidence="1">Whole body</tissue>
    </source>
</reference>
<sequence>MKIYYYSRNFYMKHLNY</sequence>
<comment type="caution">
    <text evidence="1">The sequence shown here is derived from an EMBL/GenBank/DDBJ whole genome shotgun (WGS) entry which is preliminary data.</text>
</comment>
<accession>A0A1Y3ASP2</accession>
<organism evidence="1 2">
    <name type="scientific">Euroglyphus maynei</name>
    <name type="common">Mayne's house dust mite</name>
    <dbReference type="NCBI Taxonomy" id="6958"/>
    <lineage>
        <taxon>Eukaryota</taxon>
        <taxon>Metazoa</taxon>
        <taxon>Ecdysozoa</taxon>
        <taxon>Arthropoda</taxon>
        <taxon>Chelicerata</taxon>
        <taxon>Arachnida</taxon>
        <taxon>Acari</taxon>
        <taxon>Acariformes</taxon>
        <taxon>Sarcoptiformes</taxon>
        <taxon>Astigmata</taxon>
        <taxon>Psoroptidia</taxon>
        <taxon>Analgoidea</taxon>
        <taxon>Pyroglyphidae</taxon>
        <taxon>Pyroglyphinae</taxon>
        <taxon>Euroglyphus</taxon>
    </lineage>
</organism>
<dbReference type="EMBL" id="MUJZ01063658">
    <property type="protein sequence ID" value="OTF70868.1"/>
    <property type="molecule type" value="Genomic_DNA"/>
</dbReference>
<dbReference type="Proteomes" id="UP000194236">
    <property type="component" value="Unassembled WGS sequence"/>
</dbReference>
<evidence type="ECO:0000313" key="1">
    <source>
        <dbReference type="EMBL" id="OTF70868.1"/>
    </source>
</evidence>
<evidence type="ECO:0000313" key="2">
    <source>
        <dbReference type="Proteomes" id="UP000194236"/>
    </source>
</evidence>
<keyword evidence="2" id="KW-1185">Reference proteome</keyword>
<proteinExistence type="predicted"/>